<organism evidence="1 2">
    <name type="scientific">Ladona fulva</name>
    <name type="common">Scarce chaser dragonfly</name>
    <name type="synonym">Libellula fulva</name>
    <dbReference type="NCBI Taxonomy" id="123851"/>
    <lineage>
        <taxon>Eukaryota</taxon>
        <taxon>Metazoa</taxon>
        <taxon>Ecdysozoa</taxon>
        <taxon>Arthropoda</taxon>
        <taxon>Hexapoda</taxon>
        <taxon>Insecta</taxon>
        <taxon>Pterygota</taxon>
        <taxon>Palaeoptera</taxon>
        <taxon>Odonata</taxon>
        <taxon>Epiprocta</taxon>
        <taxon>Anisoptera</taxon>
        <taxon>Libelluloidea</taxon>
        <taxon>Libellulidae</taxon>
        <taxon>Ladona</taxon>
    </lineage>
</organism>
<dbReference type="PANTHER" id="PTHR33053">
    <property type="entry name" value="PROTEIN, PUTATIVE-RELATED"/>
    <property type="match status" value="1"/>
</dbReference>
<protein>
    <submittedName>
        <fullName evidence="1">Uncharacterized protein</fullName>
    </submittedName>
</protein>
<accession>A0A8K0KBF3</accession>
<name>A0A8K0KBF3_LADFU</name>
<keyword evidence="2" id="KW-1185">Reference proteome</keyword>
<dbReference type="OrthoDB" id="7554869at2759"/>
<dbReference type="AlphaFoldDB" id="A0A8K0KBF3"/>
<reference evidence="1" key="2">
    <citation type="submission" date="2017-10" db="EMBL/GenBank/DDBJ databases">
        <title>Ladona fulva Genome sequencing and assembly.</title>
        <authorList>
            <person name="Murali S."/>
            <person name="Richards S."/>
            <person name="Bandaranaike D."/>
            <person name="Bellair M."/>
            <person name="Blankenburg K."/>
            <person name="Chao H."/>
            <person name="Dinh H."/>
            <person name="Doddapaneni H."/>
            <person name="Dugan-Rocha S."/>
            <person name="Elkadiri S."/>
            <person name="Gnanaolivu R."/>
            <person name="Hernandez B."/>
            <person name="Skinner E."/>
            <person name="Javaid M."/>
            <person name="Lee S."/>
            <person name="Li M."/>
            <person name="Ming W."/>
            <person name="Munidasa M."/>
            <person name="Muniz J."/>
            <person name="Nguyen L."/>
            <person name="Hughes D."/>
            <person name="Osuji N."/>
            <person name="Pu L.-L."/>
            <person name="Puazo M."/>
            <person name="Qu C."/>
            <person name="Quiroz J."/>
            <person name="Raj R."/>
            <person name="Weissenberger G."/>
            <person name="Xin Y."/>
            <person name="Zou X."/>
            <person name="Han Y."/>
            <person name="Worley K."/>
            <person name="Muzny D."/>
            <person name="Gibbs R."/>
        </authorList>
    </citation>
    <scope>NUCLEOTIDE SEQUENCE</scope>
    <source>
        <strain evidence="1">Sampled in the wild</strain>
    </source>
</reference>
<reference evidence="1" key="1">
    <citation type="submission" date="2013-04" db="EMBL/GenBank/DDBJ databases">
        <authorList>
            <person name="Qu J."/>
            <person name="Murali S.C."/>
            <person name="Bandaranaike D."/>
            <person name="Bellair M."/>
            <person name="Blankenburg K."/>
            <person name="Chao H."/>
            <person name="Dinh H."/>
            <person name="Doddapaneni H."/>
            <person name="Downs B."/>
            <person name="Dugan-Rocha S."/>
            <person name="Elkadiri S."/>
            <person name="Gnanaolivu R.D."/>
            <person name="Hernandez B."/>
            <person name="Javaid M."/>
            <person name="Jayaseelan J.C."/>
            <person name="Lee S."/>
            <person name="Li M."/>
            <person name="Ming W."/>
            <person name="Munidasa M."/>
            <person name="Muniz J."/>
            <person name="Nguyen L."/>
            <person name="Ongeri F."/>
            <person name="Osuji N."/>
            <person name="Pu L.-L."/>
            <person name="Puazo M."/>
            <person name="Qu C."/>
            <person name="Quiroz J."/>
            <person name="Raj R."/>
            <person name="Weissenberger G."/>
            <person name="Xin Y."/>
            <person name="Zou X."/>
            <person name="Han Y."/>
            <person name="Richards S."/>
            <person name="Worley K."/>
            <person name="Muzny D."/>
            <person name="Gibbs R."/>
        </authorList>
    </citation>
    <scope>NUCLEOTIDE SEQUENCE</scope>
    <source>
        <strain evidence="1">Sampled in the wild</strain>
    </source>
</reference>
<comment type="caution">
    <text evidence="1">The sequence shown here is derived from an EMBL/GenBank/DDBJ whole genome shotgun (WGS) entry which is preliminary data.</text>
</comment>
<evidence type="ECO:0000313" key="2">
    <source>
        <dbReference type="Proteomes" id="UP000792457"/>
    </source>
</evidence>
<dbReference type="EMBL" id="KZ308584">
    <property type="protein sequence ID" value="KAG8231961.1"/>
    <property type="molecule type" value="Genomic_DNA"/>
</dbReference>
<dbReference type="PANTHER" id="PTHR33053:SF25">
    <property type="entry name" value="TRANSPOSASE DOMAIN-CONTAINING PROTEIN"/>
    <property type="match status" value="1"/>
</dbReference>
<evidence type="ECO:0000313" key="1">
    <source>
        <dbReference type="EMBL" id="KAG8231961.1"/>
    </source>
</evidence>
<gene>
    <name evidence="1" type="ORF">J437_LFUL008881</name>
</gene>
<sequence>MTAFIVDSPGYSFLTDSVSHTGFYSCRKCDTRGEYEETNVAFNDFDAAMRTDKGFRRQAQEEHHRGRSPLEDLPGIDMVKNFPYVYMQLACPGNLYRRRSVSHNVHALIHVHDDAAHYGCLERVSCFKFENKLQRLKKLVRKSDRPLQQIVRREAEMGPRVSSQVASHVKVLRDVEDFQLGLQAPFYSSILVRNFKVAVRRPDNCFMLEDGSLVLVSKIGTVGDKGAWPLKGPFHKVLLFLVPPNTFGHKKNHPIP</sequence>
<proteinExistence type="predicted"/>
<dbReference type="Proteomes" id="UP000792457">
    <property type="component" value="Unassembled WGS sequence"/>
</dbReference>